<keyword evidence="1" id="KW-0143">Chaperone</keyword>
<dbReference type="EMBL" id="CP029185">
    <property type="protein sequence ID" value="AWH88332.1"/>
    <property type="molecule type" value="Genomic_DNA"/>
</dbReference>
<organism evidence="2 3">
    <name type="scientific">Limnobaculum parvum</name>
    <dbReference type="NCBI Taxonomy" id="2172103"/>
    <lineage>
        <taxon>Bacteria</taxon>
        <taxon>Pseudomonadati</taxon>
        <taxon>Pseudomonadota</taxon>
        <taxon>Gammaproteobacteria</taxon>
        <taxon>Enterobacterales</taxon>
        <taxon>Budviciaceae</taxon>
        <taxon>Limnobaculum</taxon>
    </lineage>
</organism>
<dbReference type="KEGG" id="lpv:HYN51_07030"/>
<dbReference type="PANTHER" id="PTHR34227:SF13">
    <property type="entry name" value="TAT PROOFREADING CHAPERONE DMSD-RELATED"/>
    <property type="match status" value="1"/>
</dbReference>
<dbReference type="PIRSF" id="PIRSF004690">
    <property type="entry name" value="DmsD"/>
    <property type="match status" value="1"/>
</dbReference>
<evidence type="ECO:0000313" key="3">
    <source>
        <dbReference type="Proteomes" id="UP000244908"/>
    </source>
</evidence>
<dbReference type="Pfam" id="PF02613">
    <property type="entry name" value="Nitrate_red_del"/>
    <property type="match status" value="1"/>
</dbReference>
<dbReference type="SUPFAM" id="SSF89155">
    <property type="entry name" value="TorD-like"/>
    <property type="match status" value="1"/>
</dbReference>
<dbReference type="InterPro" id="IPR026269">
    <property type="entry name" value="DmsD-type"/>
</dbReference>
<sequence>MLLNTTIPRVIGACFYYPPQAALITVLPELVPLFPWPQPESVRQQAEHLVEFEADMLMYDYSMLFEGVGMMPAPPWGSVYLDQENLLMGESTRHYRQFLAQQGMAINTDNPEPEDQFGLMLMAFAYLLESDKPAAAQQLLSEHLLPWGERYLVLVQSSATEHDFYPQLAEMTMLYLQTLRQQLNLSVEAKALYL</sequence>
<protein>
    <submittedName>
        <fullName evidence="2">Molecular chaperone</fullName>
    </submittedName>
</protein>
<reference evidence="2 3" key="1">
    <citation type="journal article" date="2019" name="Int. J. Syst. Evol. Microbiol.">
        <title>Limnobaculum parvum gen. nov., sp. nov., isolated from a freshwater lake.</title>
        <authorList>
            <person name="Baek C."/>
            <person name="Shin S.K."/>
            <person name="Yi H."/>
        </authorList>
    </citation>
    <scope>NUCLEOTIDE SEQUENCE [LARGE SCALE GENOMIC DNA]</scope>
    <source>
        <strain evidence="2 3">HYN0051</strain>
    </source>
</reference>
<gene>
    <name evidence="2" type="ORF">HYN51_07030</name>
</gene>
<dbReference type="InterPro" id="IPR050289">
    <property type="entry name" value="TorD/DmsD_chaperones"/>
</dbReference>
<accession>A0A2Y9TXJ2</accession>
<dbReference type="OrthoDB" id="3174863at2"/>
<name>A0A2Y9TXJ2_9GAMM</name>
<dbReference type="PANTHER" id="PTHR34227">
    <property type="entry name" value="CHAPERONE PROTEIN YCDY"/>
    <property type="match status" value="1"/>
</dbReference>
<dbReference type="AlphaFoldDB" id="A0A2Y9TXJ2"/>
<keyword evidence="3" id="KW-1185">Reference proteome</keyword>
<dbReference type="Gene3D" id="1.10.3480.10">
    <property type="entry name" value="TorD-like"/>
    <property type="match status" value="1"/>
</dbReference>
<evidence type="ECO:0000313" key="2">
    <source>
        <dbReference type="EMBL" id="AWH88332.1"/>
    </source>
</evidence>
<dbReference type="InterPro" id="IPR020945">
    <property type="entry name" value="DMSO/NO3_reduct_chaperone"/>
</dbReference>
<evidence type="ECO:0000256" key="1">
    <source>
        <dbReference type="ARBA" id="ARBA00023186"/>
    </source>
</evidence>
<proteinExistence type="predicted"/>
<dbReference type="InterPro" id="IPR036411">
    <property type="entry name" value="TorD-like_sf"/>
</dbReference>
<dbReference type="RefSeq" id="WP_108900405.1">
    <property type="nucleotide sequence ID" value="NZ_CP029185.2"/>
</dbReference>
<dbReference type="Proteomes" id="UP000244908">
    <property type="component" value="Chromosome"/>
</dbReference>